<name>A0A0E9XAX3_ANGAN</name>
<organism evidence="1">
    <name type="scientific">Anguilla anguilla</name>
    <name type="common">European freshwater eel</name>
    <name type="synonym">Muraena anguilla</name>
    <dbReference type="NCBI Taxonomy" id="7936"/>
    <lineage>
        <taxon>Eukaryota</taxon>
        <taxon>Metazoa</taxon>
        <taxon>Chordata</taxon>
        <taxon>Craniata</taxon>
        <taxon>Vertebrata</taxon>
        <taxon>Euteleostomi</taxon>
        <taxon>Actinopterygii</taxon>
        <taxon>Neopterygii</taxon>
        <taxon>Teleostei</taxon>
        <taxon>Anguilliformes</taxon>
        <taxon>Anguillidae</taxon>
        <taxon>Anguilla</taxon>
    </lineage>
</organism>
<dbReference type="AlphaFoldDB" id="A0A0E9XAX3"/>
<reference evidence="1" key="1">
    <citation type="submission" date="2014-11" db="EMBL/GenBank/DDBJ databases">
        <authorList>
            <person name="Amaro Gonzalez C."/>
        </authorList>
    </citation>
    <scope>NUCLEOTIDE SEQUENCE</scope>
</reference>
<accession>A0A0E9XAX3</accession>
<protein>
    <submittedName>
        <fullName evidence="1">Uncharacterized protein</fullName>
    </submittedName>
</protein>
<sequence>MSPRLPGLSKLCSRCVLRTSSPQFPSLPSEQVREALAPPR</sequence>
<reference evidence="1" key="2">
    <citation type="journal article" date="2015" name="Fish Shellfish Immunol.">
        <title>Early steps in the European eel (Anguilla anguilla)-Vibrio vulnificus interaction in the gills: Role of the RtxA13 toxin.</title>
        <authorList>
            <person name="Callol A."/>
            <person name="Pajuelo D."/>
            <person name="Ebbesson L."/>
            <person name="Teles M."/>
            <person name="MacKenzie S."/>
            <person name="Amaro C."/>
        </authorList>
    </citation>
    <scope>NUCLEOTIDE SEQUENCE</scope>
</reference>
<dbReference type="EMBL" id="GBXM01008813">
    <property type="protein sequence ID" value="JAH99764.1"/>
    <property type="molecule type" value="Transcribed_RNA"/>
</dbReference>
<proteinExistence type="predicted"/>
<evidence type="ECO:0000313" key="1">
    <source>
        <dbReference type="EMBL" id="JAH99764.1"/>
    </source>
</evidence>